<dbReference type="GO" id="GO:0000423">
    <property type="term" value="P:mitophagy"/>
    <property type="evidence" value="ECO:0007669"/>
    <property type="project" value="UniProtKB-ARBA"/>
</dbReference>
<dbReference type="PANTHER" id="PTHR21017">
    <property type="entry name" value="NIPSNAP-RELATED"/>
    <property type="match status" value="1"/>
</dbReference>
<dbReference type="InterPro" id="IPR011008">
    <property type="entry name" value="Dimeric_a/b-barrel"/>
</dbReference>
<evidence type="ECO:0000259" key="2">
    <source>
        <dbReference type="Pfam" id="PF07978"/>
    </source>
</evidence>
<name>A0AAF0JDB1_9BASI</name>
<sequence>MAEYRALTSKYHPKLSEEYKDVMTWAGSWEVVIGDIGHFYHFWRYKDYSGVDKFEQETTKSPLQREFREQVLGLTYGRQNWLTQAFSFWKPSLPPKNHDTIYELRTYNLRPGKLFEWERDWRQGLEARRPYQEPVGAWFSHMGGLHTVFHIWEYPSLEEREKIRAAAWQVEAWSNTVSKTVTMIDSMHSQIMRPIAFRI</sequence>
<dbReference type="Pfam" id="PF07978">
    <property type="entry name" value="NIPSNAP"/>
    <property type="match status" value="1"/>
</dbReference>
<keyword evidence="4" id="KW-1185">Reference proteome</keyword>
<feature type="domain" description="NIPSNAP" evidence="2">
    <location>
        <begin position="102"/>
        <end position="197"/>
    </location>
</feature>
<dbReference type="GO" id="GO:0005739">
    <property type="term" value="C:mitochondrion"/>
    <property type="evidence" value="ECO:0007669"/>
    <property type="project" value="TreeGrafter"/>
</dbReference>
<organism evidence="3 4">
    <name type="scientific">Malassezia psittaci</name>
    <dbReference type="NCBI Taxonomy" id="1821823"/>
    <lineage>
        <taxon>Eukaryota</taxon>
        <taxon>Fungi</taxon>
        <taxon>Dikarya</taxon>
        <taxon>Basidiomycota</taxon>
        <taxon>Ustilaginomycotina</taxon>
        <taxon>Malasseziomycetes</taxon>
        <taxon>Malasseziales</taxon>
        <taxon>Malasseziaceae</taxon>
        <taxon>Malassezia</taxon>
    </lineage>
</organism>
<dbReference type="Proteomes" id="UP001214628">
    <property type="component" value="Chromosome 1"/>
</dbReference>
<dbReference type="Gene3D" id="3.30.70.100">
    <property type="match status" value="2"/>
</dbReference>
<dbReference type="PANTHER" id="PTHR21017:SF17">
    <property type="entry name" value="PROTEIN NIPSNAP"/>
    <property type="match status" value="1"/>
</dbReference>
<comment type="similarity">
    <text evidence="1">Belongs to the NipSnap family.</text>
</comment>
<proteinExistence type="inferred from homology"/>
<protein>
    <recommendedName>
        <fullName evidence="2">NIPSNAP domain-containing protein</fullName>
    </recommendedName>
</protein>
<dbReference type="InterPro" id="IPR012577">
    <property type="entry name" value="NIPSNAP"/>
</dbReference>
<dbReference type="AlphaFoldDB" id="A0AAF0JDB1"/>
<dbReference type="InterPro" id="IPR051557">
    <property type="entry name" value="NipSnap_domain"/>
</dbReference>
<dbReference type="FunFam" id="3.30.70.100:FF:000004">
    <property type="entry name" value="NIPSNAP family protein"/>
    <property type="match status" value="1"/>
</dbReference>
<dbReference type="SUPFAM" id="SSF54909">
    <property type="entry name" value="Dimeric alpha+beta barrel"/>
    <property type="match status" value="2"/>
</dbReference>
<accession>A0AAF0JDB1</accession>
<gene>
    <name evidence="3" type="ORF">MPSI1_001123</name>
</gene>
<evidence type="ECO:0000313" key="3">
    <source>
        <dbReference type="EMBL" id="WFD42478.1"/>
    </source>
</evidence>
<evidence type="ECO:0000256" key="1">
    <source>
        <dbReference type="ARBA" id="ARBA00005291"/>
    </source>
</evidence>
<dbReference type="EMBL" id="CP118375">
    <property type="protein sequence ID" value="WFD42478.1"/>
    <property type="molecule type" value="Genomic_DNA"/>
</dbReference>
<evidence type="ECO:0000313" key="4">
    <source>
        <dbReference type="Proteomes" id="UP001214628"/>
    </source>
</evidence>
<reference evidence="3" key="1">
    <citation type="submission" date="2023-02" db="EMBL/GenBank/DDBJ databases">
        <title>Mating type loci evolution in Malassezia.</title>
        <authorList>
            <person name="Coelho M.A."/>
        </authorList>
    </citation>
    <scope>NUCLEOTIDE SEQUENCE</scope>
    <source>
        <strain evidence="3">CBS 14136</strain>
    </source>
</reference>